<gene>
    <name evidence="1" type="ORF">FEZ33_00500</name>
</gene>
<dbReference type="EMBL" id="VBSP01000001">
    <property type="protein sequence ID" value="TLQ49501.1"/>
    <property type="molecule type" value="Genomic_DNA"/>
</dbReference>
<evidence type="ECO:0000313" key="2">
    <source>
        <dbReference type="Proteomes" id="UP000306420"/>
    </source>
</evidence>
<evidence type="ECO:0000313" key="1">
    <source>
        <dbReference type="EMBL" id="TLQ49501.1"/>
    </source>
</evidence>
<protein>
    <submittedName>
        <fullName evidence="1">Uncharacterized protein</fullName>
    </submittedName>
</protein>
<comment type="caution">
    <text evidence="1">The sequence shown here is derived from an EMBL/GenBank/DDBJ whole genome shotgun (WGS) entry which is preliminary data.</text>
</comment>
<name>A0A5R9EKJ1_9LACT</name>
<dbReference type="Proteomes" id="UP000306420">
    <property type="component" value="Unassembled WGS sequence"/>
</dbReference>
<dbReference type="RefSeq" id="WP_138403423.1">
    <property type="nucleotide sequence ID" value="NZ_VBSP01000001.1"/>
</dbReference>
<sequence length="90" mass="10666">MSEEIKIRNVPTNVRNKLKEKYFNSNEKSFNSFMLVVLNNYAFQNELETSMSEYSDRQKVLIEIVNRNTQVINLIKNLSLEENEGNYIEN</sequence>
<proteinExistence type="predicted"/>
<organism evidence="1 2">
    <name type="scientific">Ruoffia tabacinasalis</name>
    <dbReference type="NCBI Taxonomy" id="87458"/>
    <lineage>
        <taxon>Bacteria</taxon>
        <taxon>Bacillati</taxon>
        <taxon>Bacillota</taxon>
        <taxon>Bacilli</taxon>
        <taxon>Lactobacillales</taxon>
        <taxon>Aerococcaceae</taxon>
        <taxon>Ruoffia</taxon>
    </lineage>
</organism>
<dbReference type="AlphaFoldDB" id="A0A5R9EKJ1"/>
<accession>A0A5R9EKJ1</accession>
<reference evidence="1 2" key="1">
    <citation type="submission" date="2019-05" db="EMBL/GenBank/DDBJ databases">
        <title>The metagenome of a microbial culture collection derived from dairy environment covers the genomic content of the human microbiome.</title>
        <authorList>
            <person name="Roder T."/>
            <person name="Wuthrich D."/>
            <person name="Sattari Z."/>
            <person name="Von Ah U."/>
            <person name="Bar C."/>
            <person name="Ronchi F."/>
            <person name="Macpherson A.J."/>
            <person name="Ganal-Vonarburg S.C."/>
            <person name="Bruggmann R."/>
            <person name="Vergeres G."/>
        </authorList>
    </citation>
    <scope>NUCLEOTIDE SEQUENCE [LARGE SCALE GENOMIC DNA]</scope>
    <source>
        <strain evidence="1 2">FAM 24227</strain>
    </source>
</reference>